<sequence>MDTQMERLRKFADQQPVIRSADLERLSVPRNYLGRLVREGKLERVGRGLYSSADHPPTENRTLLEVCRKVPQAVVCLSSALRFHEFTTENPFEVWIALKPGAWAPRTDYPPIRVVRVSGEALTFGAVKHLVEGSEIKVYSPAKTVADCFKFRSKIGTELALQALRECFHGNKATMDELWEAAKICRVANVMRPYMESLS</sequence>
<dbReference type="Proteomes" id="UP000289437">
    <property type="component" value="Unassembled WGS sequence"/>
</dbReference>
<dbReference type="InterPro" id="IPR025159">
    <property type="entry name" value="AbiEi_N"/>
</dbReference>
<evidence type="ECO:0000313" key="2">
    <source>
        <dbReference type="EMBL" id="RXH55894.1"/>
    </source>
</evidence>
<comment type="caution">
    <text evidence="2">The sequence shown here is derived from an EMBL/GenBank/DDBJ whole genome shotgun (WGS) entry which is preliminary data.</text>
</comment>
<proteinExistence type="predicted"/>
<evidence type="ECO:0000313" key="3">
    <source>
        <dbReference type="Proteomes" id="UP000289437"/>
    </source>
</evidence>
<name>A0A4V1L5I6_9BACT</name>
<keyword evidence="3" id="KW-1185">Reference proteome</keyword>
<reference evidence="3" key="2">
    <citation type="submission" date="2019-02" db="EMBL/GenBank/DDBJ databases">
        <title>Granulicella sibirica sp. nov., a psychrotolerant acidobacterium isolated from an organic soil layer in forested tundra, West Siberia.</title>
        <authorList>
            <person name="Oshkin I.Y."/>
            <person name="Kulichevskaya I.S."/>
            <person name="Rijpstra W.I.C."/>
            <person name="Sinninghe Damste J.S."/>
            <person name="Rakitin A.L."/>
            <person name="Ravin N.V."/>
            <person name="Dedysh S.N."/>
        </authorList>
    </citation>
    <scope>NUCLEOTIDE SEQUENCE [LARGE SCALE GENOMIC DNA]</scope>
    <source>
        <strain evidence="3">AF10</strain>
    </source>
</reference>
<organism evidence="2 3">
    <name type="scientific">Granulicella sibirica</name>
    <dbReference type="NCBI Taxonomy" id="2479048"/>
    <lineage>
        <taxon>Bacteria</taxon>
        <taxon>Pseudomonadati</taxon>
        <taxon>Acidobacteriota</taxon>
        <taxon>Terriglobia</taxon>
        <taxon>Terriglobales</taxon>
        <taxon>Acidobacteriaceae</taxon>
        <taxon>Granulicella</taxon>
    </lineage>
</organism>
<dbReference type="AlphaFoldDB" id="A0A4V1L5I6"/>
<protein>
    <recommendedName>
        <fullName evidence="1">AbiEi antitoxin N-terminal domain-containing protein</fullName>
    </recommendedName>
</protein>
<dbReference type="OrthoDB" id="9801429at2"/>
<feature type="domain" description="AbiEi antitoxin N-terminal" evidence="1">
    <location>
        <begin position="6"/>
        <end position="51"/>
    </location>
</feature>
<dbReference type="RefSeq" id="WP_128913457.1">
    <property type="nucleotide sequence ID" value="NZ_RDSM01000002.1"/>
</dbReference>
<gene>
    <name evidence="2" type="ORF">GRAN_2751</name>
</gene>
<dbReference type="EMBL" id="RDSM01000002">
    <property type="protein sequence ID" value="RXH55894.1"/>
    <property type="molecule type" value="Genomic_DNA"/>
</dbReference>
<dbReference type="Pfam" id="PF13338">
    <property type="entry name" value="AbiEi_4"/>
    <property type="match status" value="1"/>
</dbReference>
<accession>A0A4V1L5I6</accession>
<evidence type="ECO:0000259" key="1">
    <source>
        <dbReference type="Pfam" id="PF13338"/>
    </source>
</evidence>
<reference evidence="2 3" key="1">
    <citation type="submission" date="2018-11" db="EMBL/GenBank/DDBJ databases">
        <authorList>
            <person name="Mardanov A.V."/>
            <person name="Ravin N.V."/>
            <person name="Dedysh S.N."/>
        </authorList>
    </citation>
    <scope>NUCLEOTIDE SEQUENCE [LARGE SCALE GENOMIC DNA]</scope>
    <source>
        <strain evidence="2 3">AF10</strain>
    </source>
</reference>